<dbReference type="InterPro" id="IPR001971">
    <property type="entry name" value="Ribosomal_uS11"/>
</dbReference>
<dbReference type="Pfam" id="PF00411">
    <property type="entry name" value="Ribosomal_S11"/>
    <property type="match status" value="1"/>
</dbReference>
<dbReference type="GO" id="GO:1990904">
    <property type="term" value="C:ribonucleoprotein complex"/>
    <property type="evidence" value="ECO:0007669"/>
    <property type="project" value="UniProtKB-KW"/>
</dbReference>
<keyword evidence="2" id="KW-0689">Ribosomal protein</keyword>
<reference evidence="6" key="1">
    <citation type="journal article" date="2015" name="PLoS Genet.">
        <title>The dynamic genome and transcriptome of the human fungal pathogen Blastomyces and close relative Emmonsia.</title>
        <authorList>
            <person name="Munoz J.F."/>
            <person name="Gauthier G.M."/>
            <person name="Desjardins C.A."/>
            <person name="Gallo J.E."/>
            <person name="Holder J."/>
            <person name="Sullivan T.D."/>
            <person name="Marty A.J."/>
            <person name="Carmen J.C."/>
            <person name="Chen Z."/>
            <person name="Ding L."/>
            <person name="Gujja S."/>
            <person name="Magrini V."/>
            <person name="Misas E."/>
            <person name="Mitreva M."/>
            <person name="Priest M."/>
            <person name="Saif S."/>
            <person name="Whiston E.A."/>
            <person name="Young S."/>
            <person name="Zeng Q."/>
            <person name="Goldman W.E."/>
            <person name="Mardis E.R."/>
            <person name="Taylor J.W."/>
            <person name="McEwen J.G."/>
            <person name="Clay O.K."/>
            <person name="Klein B.S."/>
            <person name="Cuomo C.A."/>
        </authorList>
    </citation>
    <scope>NUCLEOTIDE SEQUENCE [LARGE SCALE GENOMIC DNA]</scope>
    <source>
        <strain evidence="6">UAMH 3008</strain>
    </source>
</reference>
<evidence type="ECO:0000256" key="4">
    <source>
        <dbReference type="SAM" id="MobiDB-lite"/>
    </source>
</evidence>
<dbReference type="GO" id="GO:0003735">
    <property type="term" value="F:structural constituent of ribosome"/>
    <property type="evidence" value="ECO:0007669"/>
    <property type="project" value="InterPro"/>
</dbReference>
<accession>A0A0G2HNJ5</accession>
<feature type="region of interest" description="Disordered" evidence="4">
    <location>
        <begin position="46"/>
        <end position="69"/>
    </location>
</feature>
<gene>
    <name evidence="5" type="ORF">EMCG_05538</name>
</gene>
<evidence type="ECO:0000313" key="6">
    <source>
        <dbReference type="Proteomes" id="UP000034164"/>
    </source>
</evidence>
<comment type="similarity">
    <text evidence="1">Belongs to the universal ribosomal protein uS11 family.</text>
</comment>
<evidence type="ECO:0000256" key="2">
    <source>
        <dbReference type="ARBA" id="ARBA00022980"/>
    </source>
</evidence>
<dbReference type="VEuPathDB" id="FungiDB:EMCG_05538"/>
<dbReference type="GO" id="GO:0005840">
    <property type="term" value="C:ribosome"/>
    <property type="evidence" value="ECO:0007669"/>
    <property type="project" value="UniProtKB-KW"/>
</dbReference>
<dbReference type="PANTHER" id="PTHR11759">
    <property type="entry name" value="40S RIBOSOMAL PROTEIN S14/30S RIBOSOMAL PROTEIN S11"/>
    <property type="match status" value="1"/>
</dbReference>
<keyword evidence="3" id="KW-0687">Ribonucleoprotein</keyword>
<dbReference type="Gene3D" id="3.30.420.80">
    <property type="entry name" value="Ribosomal protein S11"/>
    <property type="match status" value="1"/>
</dbReference>
<dbReference type="EMBL" id="LCZI01001730">
    <property type="protein sequence ID" value="KKZ57986.1"/>
    <property type="molecule type" value="Genomic_DNA"/>
</dbReference>
<proteinExistence type="inferred from homology"/>
<dbReference type="GO" id="GO:0006412">
    <property type="term" value="P:translation"/>
    <property type="evidence" value="ECO:0007669"/>
    <property type="project" value="InterPro"/>
</dbReference>
<dbReference type="OrthoDB" id="1654884at2759"/>
<comment type="caution">
    <text evidence="5">The sequence shown here is derived from an EMBL/GenBank/DDBJ whole genome shotgun (WGS) entry which is preliminary data.</text>
</comment>
<organism evidence="5 6">
    <name type="scientific">[Emmonsia] crescens</name>
    <dbReference type="NCBI Taxonomy" id="73230"/>
    <lineage>
        <taxon>Eukaryota</taxon>
        <taxon>Fungi</taxon>
        <taxon>Dikarya</taxon>
        <taxon>Ascomycota</taxon>
        <taxon>Pezizomycotina</taxon>
        <taxon>Eurotiomycetes</taxon>
        <taxon>Eurotiomycetidae</taxon>
        <taxon>Onygenales</taxon>
        <taxon>Ajellomycetaceae</taxon>
        <taxon>Emergomyces</taxon>
    </lineage>
</organism>
<evidence type="ECO:0000256" key="1">
    <source>
        <dbReference type="ARBA" id="ARBA00006194"/>
    </source>
</evidence>
<dbReference type="InterPro" id="IPR036967">
    <property type="entry name" value="Ribosomal_uS11_sf"/>
</dbReference>
<evidence type="ECO:0000313" key="5">
    <source>
        <dbReference type="EMBL" id="KKZ57986.1"/>
    </source>
</evidence>
<protein>
    <submittedName>
        <fullName evidence="5">Uncharacterized protein</fullName>
    </submittedName>
</protein>
<evidence type="ECO:0000256" key="3">
    <source>
        <dbReference type="ARBA" id="ARBA00023274"/>
    </source>
</evidence>
<dbReference type="HAMAP" id="MF_01310">
    <property type="entry name" value="Ribosomal_uS11"/>
    <property type="match status" value="1"/>
</dbReference>
<dbReference type="SUPFAM" id="SSF53137">
    <property type="entry name" value="Translational machinery components"/>
    <property type="match status" value="1"/>
</dbReference>
<sequence length="211" mass="23246">MRGGIVKSLSAAVQSIGHPGQQCLRQPHALWPAVCTHAQQVRDMSTGGTSALSKLSASTRAPRNTNSDSASMTFRLNQVVQTGYAIQDPPHHLHVYSHKHNTHITLTRPNREPLLSMSCGNIGFRKAQRSKFDAAHQLASFMMGKIQEDGHLLTMKRLEVVLRGFGPGREAFTKVLLGPEGKNIRKMVCRVTDATRLKFGGCRSKNVRRLG</sequence>
<dbReference type="AlphaFoldDB" id="A0A0G2HNJ5"/>
<dbReference type="Proteomes" id="UP000034164">
    <property type="component" value="Unassembled WGS sequence"/>
</dbReference>
<name>A0A0G2HNJ5_9EURO</name>